<protein>
    <submittedName>
        <fullName evidence="1">7678_t:CDS:1</fullName>
    </submittedName>
</protein>
<name>A0A9N9DPV7_9GLOM</name>
<keyword evidence="2" id="KW-1185">Reference proteome</keyword>
<gene>
    <name evidence="1" type="ORF">ALEPTO_LOCUS9793</name>
</gene>
<comment type="caution">
    <text evidence="1">The sequence shown here is derived from an EMBL/GenBank/DDBJ whole genome shotgun (WGS) entry which is preliminary data.</text>
</comment>
<dbReference type="EMBL" id="CAJVPS010008536">
    <property type="protein sequence ID" value="CAG8643622.1"/>
    <property type="molecule type" value="Genomic_DNA"/>
</dbReference>
<organism evidence="1 2">
    <name type="scientific">Ambispora leptoticha</name>
    <dbReference type="NCBI Taxonomy" id="144679"/>
    <lineage>
        <taxon>Eukaryota</taxon>
        <taxon>Fungi</taxon>
        <taxon>Fungi incertae sedis</taxon>
        <taxon>Mucoromycota</taxon>
        <taxon>Glomeromycotina</taxon>
        <taxon>Glomeromycetes</taxon>
        <taxon>Archaeosporales</taxon>
        <taxon>Ambisporaceae</taxon>
        <taxon>Ambispora</taxon>
    </lineage>
</organism>
<dbReference type="OrthoDB" id="10587304at2759"/>
<dbReference type="Proteomes" id="UP000789508">
    <property type="component" value="Unassembled WGS sequence"/>
</dbReference>
<proteinExistence type="predicted"/>
<sequence>MANPNFYNTVRANVNPPMIILLTINYASKIEVCRHELPLKMLEEKELTAQYKNITRKQANSSFLFRWTCEKSKKENSEDWFCNNQNCILNTNNISRIFNKTWPNLPKTFKNIFNELYENIKERRLKPQTDFIFITDDRSLHNKNALGLQNNNQTSYDSSINKIVTTHTSNICGNSLIDANGASSNLNGNRISYDDALNTNIYDNSSFDPDGTYSNLNETFYENSLNISTNNNHDNSLTGLDDASFSLNGNQIPYDDSLNVNIYGNSLIDLGGIMHFNLNGNRLPYDNCATTTHISNICGNSLIDSSGASSNLNGNRISYDDALNTNIYNSSFDPDGTYSNLNGTSCDNSLNISTNSNHDNSLIDLGDASFDLNGNRVSYDDSLNANIYRNSSIDFNGTYSNLNSDWASYNVATTTHTNNLYDNSHIDPCGASSNLEALFEDGFDYLKSR</sequence>
<reference evidence="1" key="1">
    <citation type="submission" date="2021-06" db="EMBL/GenBank/DDBJ databases">
        <authorList>
            <person name="Kallberg Y."/>
            <person name="Tangrot J."/>
            <person name="Rosling A."/>
        </authorList>
    </citation>
    <scope>NUCLEOTIDE SEQUENCE</scope>
    <source>
        <strain evidence="1">FL130A</strain>
    </source>
</reference>
<evidence type="ECO:0000313" key="2">
    <source>
        <dbReference type="Proteomes" id="UP000789508"/>
    </source>
</evidence>
<dbReference type="AlphaFoldDB" id="A0A9N9DPV7"/>
<evidence type="ECO:0000313" key="1">
    <source>
        <dbReference type="EMBL" id="CAG8643622.1"/>
    </source>
</evidence>
<accession>A0A9N9DPV7</accession>